<sequence length="74" mass="8398">MRHENGNLVEVIEHPVFPKSEPLKLELQHFVTCVREGKQPLVGIMDGKRALEVAVSVLKQIHQSTEQEELTIRG</sequence>
<accession>A0A645HCR0</accession>
<organism evidence="1">
    <name type="scientific">bioreactor metagenome</name>
    <dbReference type="NCBI Taxonomy" id="1076179"/>
    <lineage>
        <taxon>unclassified sequences</taxon>
        <taxon>metagenomes</taxon>
        <taxon>ecological metagenomes</taxon>
    </lineage>
</organism>
<protein>
    <recommendedName>
        <fullName evidence="2">Gfo/Idh/MocA-like oxidoreductase C-terminal domain-containing protein</fullName>
    </recommendedName>
</protein>
<name>A0A645HCR0_9ZZZZ</name>
<gene>
    <name evidence="1" type="ORF">SDC9_181062</name>
</gene>
<proteinExistence type="predicted"/>
<evidence type="ECO:0000313" key="1">
    <source>
        <dbReference type="EMBL" id="MPN33573.1"/>
    </source>
</evidence>
<dbReference type="Gene3D" id="3.30.360.10">
    <property type="entry name" value="Dihydrodipicolinate Reductase, domain 2"/>
    <property type="match status" value="1"/>
</dbReference>
<evidence type="ECO:0008006" key="2">
    <source>
        <dbReference type="Google" id="ProtNLM"/>
    </source>
</evidence>
<comment type="caution">
    <text evidence="1">The sequence shown here is derived from an EMBL/GenBank/DDBJ whole genome shotgun (WGS) entry which is preliminary data.</text>
</comment>
<dbReference type="EMBL" id="VSSQ01086141">
    <property type="protein sequence ID" value="MPN33573.1"/>
    <property type="molecule type" value="Genomic_DNA"/>
</dbReference>
<dbReference type="AlphaFoldDB" id="A0A645HCR0"/>
<reference evidence="1" key="1">
    <citation type="submission" date="2019-08" db="EMBL/GenBank/DDBJ databases">
        <authorList>
            <person name="Kucharzyk K."/>
            <person name="Murdoch R.W."/>
            <person name="Higgins S."/>
            <person name="Loffler F."/>
        </authorList>
    </citation>
    <scope>NUCLEOTIDE SEQUENCE</scope>
</reference>